<protein>
    <recommendedName>
        <fullName evidence="4">General secretion pathway protein N</fullName>
    </recommendedName>
</protein>
<keyword evidence="1" id="KW-0472">Membrane</keyword>
<gene>
    <name evidence="2" type="ORF">RZN05_10155</name>
</gene>
<organism evidence="2 3">
    <name type="scientific">Sphingomonas agrestis</name>
    <dbReference type="NCBI Taxonomy" id="3080540"/>
    <lineage>
        <taxon>Bacteria</taxon>
        <taxon>Pseudomonadati</taxon>
        <taxon>Pseudomonadota</taxon>
        <taxon>Alphaproteobacteria</taxon>
        <taxon>Sphingomonadales</taxon>
        <taxon>Sphingomonadaceae</taxon>
        <taxon>Sphingomonas</taxon>
    </lineage>
</organism>
<evidence type="ECO:0000256" key="1">
    <source>
        <dbReference type="SAM" id="Phobius"/>
    </source>
</evidence>
<evidence type="ECO:0000313" key="3">
    <source>
        <dbReference type="Proteomes" id="UP001273531"/>
    </source>
</evidence>
<dbReference type="RefSeq" id="WP_317226498.1">
    <property type="nucleotide sequence ID" value="NZ_JAWJEJ010000001.1"/>
</dbReference>
<sequence>MPTPELGRGARRPIIVFTALGIGAYLLALLVTLPASAVLKNRPWRTGVAGTVWNGEVGVAGGAKFEWQMAPLRSLTSLAYAADWKASGPDTDLGGRVLTHLSGRTVLDKVSGAADGSLLQALQPNLPFTCDLVMQVEMERVAFGGGERMAKGSATTDPGSCRPKGAGAASSLPALILTAEHIGTRTLIRVAPMAQRRRTLVTLELAEGGTVDISVTPEGATMMPFLGLPAGARLQGQM</sequence>
<dbReference type="EMBL" id="JAWJEJ010000001">
    <property type="protein sequence ID" value="MDV3457344.1"/>
    <property type="molecule type" value="Genomic_DNA"/>
</dbReference>
<feature type="transmembrane region" description="Helical" evidence="1">
    <location>
        <begin position="14"/>
        <end position="35"/>
    </location>
</feature>
<name>A0ABU3Y7J7_9SPHN</name>
<evidence type="ECO:0000313" key="2">
    <source>
        <dbReference type="EMBL" id="MDV3457344.1"/>
    </source>
</evidence>
<reference evidence="2 3" key="1">
    <citation type="submission" date="2023-10" db="EMBL/GenBank/DDBJ databases">
        <title>Sphingomonas sp. HF-S4 16S ribosomal RNA gene Genome sequencing and assembly.</title>
        <authorList>
            <person name="Lee H."/>
        </authorList>
    </citation>
    <scope>NUCLEOTIDE SEQUENCE [LARGE SCALE GENOMIC DNA]</scope>
    <source>
        <strain evidence="2 3">HF-S4</strain>
    </source>
</reference>
<accession>A0ABU3Y7J7</accession>
<keyword evidence="1" id="KW-0812">Transmembrane</keyword>
<keyword evidence="1" id="KW-1133">Transmembrane helix</keyword>
<evidence type="ECO:0008006" key="4">
    <source>
        <dbReference type="Google" id="ProtNLM"/>
    </source>
</evidence>
<comment type="caution">
    <text evidence="2">The sequence shown here is derived from an EMBL/GenBank/DDBJ whole genome shotgun (WGS) entry which is preliminary data.</text>
</comment>
<keyword evidence="3" id="KW-1185">Reference proteome</keyword>
<dbReference type="Proteomes" id="UP001273531">
    <property type="component" value="Unassembled WGS sequence"/>
</dbReference>
<proteinExistence type="predicted"/>